<evidence type="ECO:0008006" key="3">
    <source>
        <dbReference type="Google" id="ProtNLM"/>
    </source>
</evidence>
<dbReference type="PANTHER" id="PTHR39338">
    <property type="entry name" value="BLL5662 PROTEIN-RELATED"/>
    <property type="match status" value="1"/>
</dbReference>
<dbReference type="KEGG" id="zal:AZF00_07765"/>
<dbReference type="EMBL" id="CP014544">
    <property type="protein sequence ID" value="AMO68205.1"/>
    <property type="molecule type" value="Genomic_DNA"/>
</dbReference>
<dbReference type="STRING" id="1470434.AZF00_07765"/>
<name>A0A127M4N5_9GAMM</name>
<evidence type="ECO:0000313" key="2">
    <source>
        <dbReference type="Proteomes" id="UP000074119"/>
    </source>
</evidence>
<proteinExistence type="predicted"/>
<dbReference type="Pfam" id="PF05762">
    <property type="entry name" value="VWA_CoxE"/>
    <property type="match status" value="1"/>
</dbReference>
<protein>
    <recommendedName>
        <fullName evidence="3">VWA domain-containing protein</fullName>
    </recommendedName>
</protein>
<accession>A0A127M4N5</accession>
<organism evidence="1 2">
    <name type="scientific">Zhongshania aliphaticivorans</name>
    <dbReference type="NCBI Taxonomy" id="1470434"/>
    <lineage>
        <taxon>Bacteria</taxon>
        <taxon>Pseudomonadati</taxon>
        <taxon>Pseudomonadota</taxon>
        <taxon>Gammaproteobacteria</taxon>
        <taxon>Cellvibrionales</taxon>
        <taxon>Spongiibacteraceae</taxon>
        <taxon>Zhongshania</taxon>
    </lineage>
</organism>
<dbReference type="AlphaFoldDB" id="A0A127M4N5"/>
<dbReference type="PANTHER" id="PTHR39338:SF7">
    <property type="entry name" value="BLL6692 PROTEIN"/>
    <property type="match status" value="1"/>
</dbReference>
<sequence length="391" mass="45181">MLVQFFLSLRNAGVPVTIRELLDLLAGLQARLAFVDVDEFYQLARLCMVKDEKYYDRFDKAFGRYFSDLSSLDDIIEAMIPDDWLRKEFLKQLSEEEKAKIESLGGLDKLIEEFKKRLEEQKGRHAGGNKWIGTGGTSPYGHSGYNPEGIRIGGESQNKKAIKVWERRDFKNLDDNVELGTRNIKVALRRLRKFARTGAADELDINDTISSTAKNGGMLDLKMVPERHNAVKVLLFFDVGGSMDPHIKVCEELFSAARSEFKHMEYYYFHNYIYESVWDNNMRRHAKRIQMLDILHKYSSDYKVIFVGDASMSPYEIVQPGGSVEHWNEEAGEAWMRRLRETYDKVAWLNPVPPSDWGWTQSIKMVEQQLEGHMYPMTLGGLEQAMTYLAK</sequence>
<evidence type="ECO:0000313" key="1">
    <source>
        <dbReference type="EMBL" id="AMO68205.1"/>
    </source>
</evidence>
<gene>
    <name evidence="1" type="ORF">AZF00_07765</name>
</gene>
<reference evidence="1 2" key="1">
    <citation type="submission" date="2015-12" db="EMBL/GenBank/DDBJ databases">
        <authorList>
            <person name="Shamseldin A."/>
            <person name="Moawad H."/>
            <person name="Abd El-Rahim W.M."/>
            <person name="Sadowsky M.J."/>
        </authorList>
    </citation>
    <scope>NUCLEOTIDE SEQUENCE [LARGE SCALE GENOMIC DNA]</scope>
    <source>
        <strain evidence="1 2">SM2</strain>
    </source>
</reference>
<dbReference type="RefSeq" id="WP_062383512.1">
    <property type="nucleotide sequence ID" value="NZ_CP014544.1"/>
</dbReference>
<dbReference type="InterPro" id="IPR008912">
    <property type="entry name" value="Uncharacterised_CoxE"/>
</dbReference>
<dbReference type="Proteomes" id="UP000074119">
    <property type="component" value="Chromosome"/>
</dbReference>